<proteinExistence type="inferred from homology"/>
<comment type="similarity">
    <text evidence="3 17">Belongs to the complex I subunit 4 family.</text>
</comment>
<feature type="transmembrane region" description="Helical" evidence="17">
    <location>
        <begin position="98"/>
        <end position="117"/>
    </location>
</feature>
<dbReference type="GeneID" id="41039669"/>
<reference evidence="19" key="1">
    <citation type="submission" date="2017-03" db="EMBL/GenBank/DDBJ databases">
        <title>The First Mitochondrial Genome for Eustenogaster scitula (Hymenoptera: Vespoidea: Stenogastrinae) with Phylogenetic Implications.</title>
        <authorList>
            <person name="Huang P."/>
            <person name="Peng Y."/>
            <person name="Chen B."/>
            <person name="Li T.-J."/>
        </authorList>
    </citation>
    <scope>NUCLEOTIDE SEQUENCE</scope>
</reference>
<dbReference type="RefSeq" id="YP_009681751.1">
    <property type="nucleotide sequence ID" value="NC_044146.1"/>
</dbReference>
<dbReference type="Pfam" id="PF00361">
    <property type="entry name" value="Proton_antipo_M"/>
    <property type="match status" value="1"/>
</dbReference>
<evidence type="ECO:0000256" key="9">
    <source>
        <dbReference type="ARBA" id="ARBA00022967"/>
    </source>
</evidence>
<dbReference type="GO" id="GO:0008137">
    <property type="term" value="F:NADH dehydrogenase (ubiquinone) activity"/>
    <property type="evidence" value="ECO:0007669"/>
    <property type="project" value="UniProtKB-UniRule"/>
</dbReference>
<keyword evidence="14 17" id="KW-0496">Mitochondrion</keyword>
<dbReference type="InterPro" id="IPR003918">
    <property type="entry name" value="NADH_UbQ_OxRdtase"/>
</dbReference>
<keyword evidence="10 17" id="KW-0249">Electron transport</keyword>
<keyword evidence="7 17" id="KW-0679">Respiratory chain</keyword>
<dbReference type="GO" id="GO:0015990">
    <property type="term" value="P:electron transport coupled proton transport"/>
    <property type="evidence" value="ECO:0007669"/>
    <property type="project" value="TreeGrafter"/>
</dbReference>
<dbReference type="GO" id="GO:0042773">
    <property type="term" value="P:ATP synthesis coupled electron transport"/>
    <property type="evidence" value="ECO:0007669"/>
    <property type="project" value="InterPro"/>
</dbReference>
<feature type="transmembrane region" description="Helical" evidence="17">
    <location>
        <begin position="171"/>
        <end position="193"/>
    </location>
</feature>
<feature type="transmembrane region" description="Helical" evidence="17">
    <location>
        <begin position="67"/>
        <end position="86"/>
    </location>
</feature>
<comment type="function">
    <text evidence="17">Core subunit of the mitochondrial membrane respiratory chain NADH dehydrogenase (Complex I) which catalyzes electron transfer from NADH through the respiratory chain, using ubiquinone as an electron acceptor. Essential for the catalytic activity and assembly of complex I.</text>
</comment>
<feature type="transmembrane region" description="Helical" evidence="17">
    <location>
        <begin position="12"/>
        <end position="34"/>
    </location>
</feature>
<gene>
    <name evidence="19" type="primary">ND4</name>
</gene>
<evidence type="ECO:0000256" key="10">
    <source>
        <dbReference type="ARBA" id="ARBA00022982"/>
    </source>
</evidence>
<keyword evidence="15 17" id="KW-0472">Membrane</keyword>
<dbReference type="PANTHER" id="PTHR43507:SF20">
    <property type="entry name" value="NADH-UBIQUINONE OXIDOREDUCTASE CHAIN 4"/>
    <property type="match status" value="1"/>
</dbReference>
<feature type="transmembrane region" description="Helical" evidence="17">
    <location>
        <begin position="334"/>
        <end position="359"/>
    </location>
</feature>
<evidence type="ECO:0000256" key="13">
    <source>
        <dbReference type="ARBA" id="ARBA00023075"/>
    </source>
</evidence>
<keyword evidence="13 17" id="KW-0830">Ubiquinone</keyword>
<evidence type="ECO:0000256" key="16">
    <source>
        <dbReference type="ARBA" id="ARBA00049551"/>
    </source>
</evidence>
<dbReference type="EC" id="7.1.1.2" evidence="4 17"/>
<keyword evidence="8 17" id="KW-0812">Transmembrane</keyword>
<evidence type="ECO:0000256" key="1">
    <source>
        <dbReference type="ARBA" id="ARBA00003257"/>
    </source>
</evidence>
<evidence type="ECO:0000256" key="3">
    <source>
        <dbReference type="ARBA" id="ARBA00009025"/>
    </source>
</evidence>
<evidence type="ECO:0000259" key="18">
    <source>
        <dbReference type="Pfam" id="PF00361"/>
    </source>
</evidence>
<organism evidence="19">
    <name type="scientific">Eustenogaster scitula</name>
    <dbReference type="NCBI Taxonomy" id="1980568"/>
    <lineage>
        <taxon>Eukaryota</taxon>
        <taxon>Metazoa</taxon>
        <taxon>Ecdysozoa</taxon>
        <taxon>Arthropoda</taxon>
        <taxon>Hexapoda</taxon>
        <taxon>Insecta</taxon>
        <taxon>Pterygota</taxon>
        <taxon>Neoptera</taxon>
        <taxon>Endopterygota</taxon>
        <taxon>Hymenoptera</taxon>
        <taxon>Apocrita</taxon>
        <taxon>Aculeata</taxon>
        <taxon>Vespoidea</taxon>
        <taxon>Vespidae</taxon>
        <taxon>Stenogastrinae</taxon>
        <taxon>Eustenogaster</taxon>
    </lineage>
</organism>
<comment type="function">
    <text evidence="1">Core subunit of the mitochondrial membrane respiratory chain NADH dehydrogenase (Complex I) that is believed to belong to the minimal assembly required for catalysis. Complex I functions in the transfer of electrons from NADH to the respiratory chain. The immediate electron acceptor for the enzyme is believed to be ubiquinone.</text>
</comment>
<dbReference type="EMBL" id="KY856830">
    <property type="protein sequence ID" value="ARO89846.1"/>
    <property type="molecule type" value="Genomic_DNA"/>
</dbReference>
<comment type="catalytic activity">
    <reaction evidence="16 17">
        <text>a ubiquinone + NADH + 5 H(+)(in) = a ubiquinol + NAD(+) + 4 H(+)(out)</text>
        <dbReference type="Rhea" id="RHEA:29091"/>
        <dbReference type="Rhea" id="RHEA-COMP:9565"/>
        <dbReference type="Rhea" id="RHEA-COMP:9566"/>
        <dbReference type="ChEBI" id="CHEBI:15378"/>
        <dbReference type="ChEBI" id="CHEBI:16389"/>
        <dbReference type="ChEBI" id="CHEBI:17976"/>
        <dbReference type="ChEBI" id="CHEBI:57540"/>
        <dbReference type="ChEBI" id="CHEBI:57945"/>
        <dbReference type="EC" id="7.1.1.2"/>
    </reaction>
</comment>
<accession>A0A510A6Z4</accession>
<feature type="transmembrane region" description="Helical" evidence="17">
    <location>
        <begin position="380"/>
        <end position="400"/>
    </location>
</feature>
<protein>
    <recommendedName>
        <fullName evidence="5 17">NADH-ubiquinone oxidoreductase chain 4</fullName>
        <ecNumber evidence="4 17">7.1.1.2</ecNumber>
    </recommendedName>
</protein>
<keyword evidence="11 17" id="KW-1133">Transmembrane helix</keyword>
<feature type="transmembrane region" description="Helical" evidence="17">
    <location>
        <begin position="41"/>
        <end position="61"/>
    </location>
</feature>
<evidence type="ECO:0000256" key="8">
    <source>
        <dbReference type="ARBA" id="ARBA00022692"/>
    </source>
</evidence>
<dbReference type="GO" id="GO:0003954">
    <property type="term" value="F:NADH dehydrogenase activity"/>
    <property type="evidence" value="ECO:0007669"/>
    <property type="project" value="TreeGrafter"/>
</dbReference>
<evidence type="ECO:0000256" key="12">
    <source>
        <dbReference type="ARBA" id="ARBA00023027"/>
    </source>
</evidence>
<evidence type="ECO:0000256" key="7">
    <source>
        <dbReference type="ARBA" id="ARBA00022660"/>
    </source>
</evidence>
<evidence type="ECO:0000256" key="6">
    <source>
        <dbReference type="ARBA" id="ARBA00022448"/>
    </source>
</evidence>
<geneLocation type="mitochondrion" evidence="19"/>
<comment type="subcellular location">
    <subcellularLocation>
        <location evidence="2 17">Mitochondrion membrane</location>
        <topology evidence="2 17">Multi-pass membrane protein</topology>
    </subcellularLocation>
</comment>
<keyword evidence="9" id="KW-1278">Translocase</keyword>
<dbReference type="PRINTS" id="PR01437">
    <property type="entry name" value="NUOXDRDTASE4"/>
</dbReference>
<dbReference type="PANTHER" id="PTHR43507">
    <property type="entry name" value="NADH-UBIQUINONE OXIDOREDUCTASE CHAIN 4"/>
    <property type="match status" value="1"/>
</dbReference>
<evidence type="ECO:0000256" key="2">
    <source>
        <dbReference type="ARBA" id="ARBA00004225"/>
    </source>
</evidence>
<evidence type="ECO:0000313" key="19">
    <source>
        <dbReference type="EMBL" id="ARO89846.1"/>
    </source>
</evidence>
<dbReference type="GO" id="GO:0031966">
    <property type="term" value="C:mitochondrial membrane"/>
    <property type="evidence" value="ECO:0007669"/>
    <property type="project" value="UniProtKB-SubCell"/>
</dbReference>
<evidence type="ECO:0000256" key="11">
    <source>
        <dbReference type="ARBA" id="ARBA00022989"/>
    </source>
</evidence>
<dbReference type="GO" id="GO:0048039">
    <property type="term" value="F:ubiquinone binding"/>
    <property type="evidence" value="ECO:0007669"/>
    <property type="project" value="TreeGrafter"/>
</dbReference>
<evidence type="ECO:0000256" key="17">
    <source>
        <dbReference type="RuleBase" id="RU003297"/>
    </source>
</evidence>
<keyword evidence="12 17" id="KW-0520">NAD</keyword>
<keyword evidence="6 17" id="KW-0813">Transport</keyword>
<dbReference type="AlphaFoldDB" id="A0A510A6Z4"/>
<evidence type="ECO:0000256" key="15">
    <source>
        <dbReference type="ARBA" id="ARBA00023136"/>
    </source>
</evidence>
<evidence type="ECO:0000256" key="4">
    <source>
        <dbReference type="ARBA" id="ARBA00012944"/>
    </source>
</evidence>
<feature type="transmembrane region" description="Helical" evidence="17">
    <location>
        <begin position="255"/>
        <end position="280"/>
    </location>
</feature>
<feature type="transmembrane region" description="Helical" evidence="17">
    <location>
        <begin position="301"/>
        <end position="322"/>
    </location>
</feature>
<dbReference type="InterPro" id="IPR001750">
    <property type="entry name" value="ND/Mrp_TM"/>
</dbReference>
<dbReference type="CTD" id="4538"/>
<feature type="transmembrane region" description="Helical" evidence="17">
    <location>
        <begin position="205"/>
        <end position="224"/>
    </location>
</feature>
<feature type="domain" description="NADH:quinone oxidoreductase/Mrp antiporter transmembrane" evidence="18">
    <location>
        <begin position="64"/>
        <end position="347"/>
    </location>
</feature>
<evidence type="ECO:0000256" key="14">
    <source>
        <dbReference type="ARBA" id="ARBA00023128"/>
    </source>
</evidence>
<sequence length="401" mass="47012">MMIKFNNFEFMYINLGLGGDLLSMFMIMLSYWIISLIMMMLISNLNFILFFLLLMIMVMSFMTMNFLLFYIFFELSLIPMLMIIMMNSSSIKRFKAGMYLLLYTMFFSLPLLVEIIYLNTEFMLLDMNYLMYLMIIMDNIDFLFLIMAFMVKVPIYLIHYWLLKAHVEAPVYGSMMLAGILLKLGGYGILRMLDFFPLSFKNYSVYIIPFLLFGALKLSWITMFQEDMKIIIAYSSVVHMSMMVCSMFTMSDVGVFSSVMMMISHGLCSSGLFFMVNLLYEQTFSRMKFINKGLINYSNIFSLWWFLFCSSNMAVPISLNLVSEILLFSSLINWGMMMFSLILMMIILFSSWYSLLLFLSIYGMSMNMNKINMNISMKNNLILILHWVPLNLMTLGLSLLM</sequence>
<name>A0A510A6Z4_9HYME</name>
<evidence type="ECO:0000256" key="5">
    <source>
        <dbReference type="ARBA" id="ARBA00021006"/>
    </source>
</evidence>
<feature type="transmembrane region" description="Helical" evidence="17">
    <location>
        <begin position="129"/>
        <end position="151"/>
    </location>
</feature>